<name>A0A9P5VDS1_9FUNG</name>
<dbReference type="OrthoDB" id="6020543at2759"/>
<gene>
    <name evidence="2" type="ORF">BG015_000341</name>
</gene>
<evidence type="ECO:0000313" key="2">
    <source>
        <dbReference type="EMBL" id="KAF9154656.1"/>
    </source>
</evidence>
<feature type="region of interest" description="Disordered" evidence="1">
    <location>
        <begin position="74"/>
        <end position="114"/>
    </location>
</feature>
<protein>
    <submittedName>
        <fullName evidence="2">Uncharacterized protein</fullName>
    </submittedName>
</protein>
<dbReference type="EMBL" id="JAAAUQ010000105">
    <property type="protein sequence ID" value="KAF9154656.1"/>
    <property type="molecule type" value="Genomic_DNA"/>
</dbReference>
<evidence type="ECO:0000313" key="3">
    <source>
        <dbReference type="Proteomes" id="UP000748756"/>
    </source>
</evidence>
<proteinExistence type="predicted"/>
<feature type="non-terminal residue" evidence="2">
    <location>
        <position position="1"/>
    </location>
</feature>
<comment type="caution">
    <text evidence="2">The sequence shown here is derived from an EMBL/GenBank/DDBJ whole genome shotgun (WGS) entry which is preliminary data.</text>
</comment>
<accession>A0A9P5VDS1</accession>
<dbReference type="AlphaFoldDB" id="A0A9P5VDS1"/>
<keyword evidence="3" id="KW-1185">Reference proteome</keyword>
<evidence type="ECO:0000256" key="1">
    <source>
        <dbReference type="SAM" id="MobiDB-lite"/>
    </source>
</evidence>
<dbReference type="Proteomes" id="UP000748756">
    <property type="component" value="Unassembled WGS sequence"/>
</dbReference>
<reference evidence="2" key="1">
    <citation type="journal article" date="2020" name="Fungal Divers.">
        <title>Resolving the Mortierellaceae phylogeny through synthesis of multi-gene phylogenetics and phylogenomics.</title>
        <authorList>
            <person name="Vandepol N."/>
            <person name="Liber J."/>
            <person name="Desiro A."/>
            <person name="Na H."/>
            <person name="Kennedy M."/>
            <person name="Barry K."/>
            <person name="Grigoriev I.V."/>
            <person name="Miller A.N."/>
            <person name="O'Donnell K."/>
            <person name="Stajich J.E."/>
            <person name="Bonito G."/>
        </authorList>
    </citation>
    <scope>NUCLEOTIDE SEQUENCE</scope>
    <source>
        <strain evidence="2">NRRL 6426</strain>
    </source>
</reference>
<organism evidence="2 3">
    <name type="scientific">Linnemannia schmuckeri</name>
    <dbReference type="NCBI Taxonomy" id="64567"/>
    <lineage>
        <taxon>Eukaryota</taxon>
        <taxon>Fungi</taxon>
        <taxon>Fungi incertae sedis</taxon>
        <taxon>Mucoromycota</taxon>
        <taxon>Mortierellomycotina</taxon>
        <taxon>Mortierellomycetes</taxon>
        <taxon>Mortierellales</taxon>
        <taxon>Mortierellaceae</taxon>
        <taxon>Linnemannia</taxon>
    </lineage>
</organism>
<sequence length="284" mass="31781">NWILQSCAPGTACTSRGCDFIQGPVKSCLEVENERKAELIMRNQMRDAIDLMWGGMFGNVVDTTWDSYADFDYEDEDDSEENAPAAAADNDRQDDASQQQHQLPQQQGQEQQKPFTFPDRIADTQAKLSKAKDTSDDYLIDFVALEAGQDFMSFSLDPTEASDESIKTFRTQVRIRTNGDAINSLWRISFFVKPGETVKSVSRGTFVQNGPRVFITSKPKEEAHKSMVIRFVIEGVRTVDPLGKGIDVGTTLPDSNNQKQPDLFAPHDLPDPAFARFETKAIKL</sequence>
<feature type="compositionally biased region" description="Low complexity" evidence="1">
    <location>
        <begin position="96"/>
        <end position="112"/>
    </location>
</feature>